<comment type="caution">
    <text evidence="2">The sequence shown here is derived from an EMBL/GenBank/DDBJ whole genome shotgun (WGS) entry which is preliminary data.</text>
</comment>
<feature type="compositionally biased region" description="Polar residues" evidence="1">
    <location>
        <begin position="1"/>
        <end position="10"/>
    </location>
</feature>
<evidence type="ECO:0000313" key="3">
    <source>
        <dbReference type="Proteomes" id="UP001530400"/>
    </source>
</evidence>
<evidence type="ECO:0000256" key="1">
    <source>
        <dbReference type="SAM" id="MobiDB-lite"/>
    </source>
</evidence>
<accession>A0ABD3NFV2</accession>
<keyword evidence="3" id="KW-1185">Reference proteome</keyword>
<sequence>MSHQSNPNEQNHGHDGNGTFIMPTFRPSRKKELDLSTLTLEEFKALKHTDAFMYYSLPGVLQASYSGFPVNHSELLASMNGDAAAGPLARNAIITRKTRISDGCNDVTALAKAFAAMENR</sequence>
<gene>
    <name evidence="2" type="ORF">ACHAWO_004516</name>
</gene>
<organism evidence="2 3">
    <name type="scientific">Cyclotella atomus</name>
    <dbReference type="NCBI Taxonomy" id="382360"/>
    <lineage>
        <taxon>Eukaryota</taxon>
        <taxon>Sar</taxon>
        <taxon>Stramenopiles</taxon>
        <taxon>Ochrophyta</taxon>
        <taxon>Bacillariophyta</taxon>
        <taxon>Coscinodiscophyceae</taxon>
        <taxon>Thalassiosirophycidae</taxon>
        <taxon>Stephanodiscales</taxon>
        <taxon>Stephanodiscaceae</taxon>
        <taxon>Cyclotella</taxon>
    </lineage>
</organism>
<dbReference type="Proteomes" id="UP001530400">
    <property type="component" value="Unassembled WGS sequence"/>
</dbReference>
<proteinExistence type="predicted"/>
<feature type="region of interest" description="Disordered" evidence="1">
    <location>
        <begin position="1"/>
        <end position="23"/>
    </location>
</feature>
<evidence type="ECO:0000313" key="2">
    <source>
        <dbReference type="EMBL" id="KAL3774449.1"/>
    </source>
</evidence>
<dbReference type="EMBL" id="JALLPJ020001193">
    <property type="protein sequence ID" value="KAL3774449.1"/>
    <property type="molecule type" value="Genomic_DNA"/>
</dbReference>
<dbReference type="AlphaFoldDB" id="A0ABD3NFV2"/>
<name>A0ABD3NFV2_9STRA</name>
<reference evidence="2 3" key="1">
    <citation type="submission" date="2024-10" db="EMBL/GenBank/DDBJ databases">
        <title>Updated reference genomes for cyclostephanoid diatoms.</title>
        <authorList>
            <person name="Roberts W.R."/>
            <person name="Alverson A.J."/>
        </authorList>
    </citation>
    <scope>NUCLEOTIDE SEQUENCE [LARGE SCALE GENOMIC DNA]</scope>
    <source>
        <strain evidence="2 3">AJA010-31</strain>
    </source>
</reference>
<protein>
    <submittedName>
        <fullName evidence="2">Uncharacterized protein</fullName>
    </submittedName>
</protein>